<reference evidence="9" key="1">
    <citation type="submission" date="2018-05" db="EMBL/GenBank/DDBJ databases">
        <authorList>
            <person name="Lanie J.A."/>
            <person name="Ng W.-L."/>
            <person name="Kazmierczak K.M."/>
            <person name="Andrzejewski T.M."/>
            <person name="Davidsen T.M."/>
            <person name="Wayne K.J."/>
            <person name="Tettelin H."/>
            <person name="Glass J.I."/>
            <person name="Rusch D."/>
            <person name="Podicherti R."/>
            <person name="Tsui H.-C.T."/>
            <person name="Winkler M.E."/>
        </authorList>
    </citation>
    <scope>NUCLEOTIDE SEQUENCE</scope>
</reference>
<dbReference type="NCBIfam" id="TIGR00494">
    <property type="entry name" value="crcB"/>
    <property type="match status" value="1"/>
</dbReference>
<dbReference type="GO" id="GO:0005886">
    <property type="term" value="C:plasma membrane"/>
    <property type="evidence" value="ECO:0007669"/>
    <property type="project" value="UniProtKB-SubCell"/>
</dbReference>
<keyword evidence="4 8" id="KW-1133">Transmembrane helix</keyword>
<evidence type="ECO:0000313" key="9">
    <source>
        <dbReference type="EMBL" id="SUZ98716.1"/>
    </source>
</evidence>
<dbReference type="GO" id="GO:1903425">
    <property type="term" value="F:fluoride transmembrane transporter activity"/>
    <property type="evidence" value="ECO:0007669"/>
    <property type="project" value="TreeGrafter"/>
</dbReference>
<sequence length="126" mass="13859">MSIWLLVGLGGFVGAILRYWLSDLIQSGFITFPAGTLGVNFLGSFLLALIMYASEYRGVFNEEARICLTIGVLGSFTTMSTFSYESMKLLEQSEHMMFGLNLLGNISLCLLAIYFGKFLVVGMGIK</sequence>
<evidence type="ECO:0000256" key="5">
    <source>
        <dbReference type="ARBA" id="ARBA00023136"/>
    </source>
</evidence>
<gene>
    <name evidence="9" type="ORF">METZ01_LOCUS51570</name>
</gene>
<evidence type="ECO:0000256" key="1">
    <source>
        <dbReference type="ARBA" id="ARBA00004651"/>
    </source>
</evidence>
<dbReference type="PANTHER" id="PTHR28259:SF1">
    <property type="entry name" value="FLUORIDE EXPORT PROTEIN 1-RELATED"/>
    <property type="match status" value="1"/>
</dbReference>
<evidence type="ECO:0000256" key="7">
    <source>
        <dbReference type="ARBA" id="ARBA00035585"/>
    </source>
</evidence>
<dbReference type="HAMAP" id="MF_00454">
    <property type="entry name" value="FluC"/>
    <property type="match status" value="1"/>
</dbReference>
<keyword evidence="5 8" id="KW-0472">Membrane</keyword>
<accession>A0A381S3P8</accession>
<name>A0A381S3P8_9ZZZZ</name>
<dbReference type="EMBL" id="UINC01002631">
    <property type="protein sequence ID" value="SUZ98716.1"/>
    <property type="molecule type" value="Genomic_DNA"/>
</dbReference>
<dbReference type="InterPro" id="IPR003691">
    <property type="entry name" value="FluC"/>
</dbReference>
<organism evidence="9">
    <name type="scientific">marine metagenome</name>
    <dbReference type="NCBI Taxonomy" id="408172"/>
    <lineage>
        <taxon>unclassified sequences</taxon>
        <taxon>metagenomes</taxon>
        <taxon>ecological metagenomes</taxon>
    </lineage>
</organism>
<comment type="subcellular location">
    <subcellularLocation>
        <location evidence="1">Cell membrane</location>
        <topology evidence="1">Multi-pass membrane protein</topology>
    </subcellularLocation>
</comment>
<evidence type="ECO:0000256" key="3">
    <source>
        <dbReference type="ARBA" id="ARBA00022692"/>
    </source>
</evidence>
<evidence type="ECO:0000256" key="4">
    <source>
        <dbReference type="ARBA" id="ARBA00022989"/>
    </source>
</evidence>
<evidence type="ECO:0000256" key="2">
    <source>
        <dbReference type="ARBA" id="ARBA00022475"/>
    </source>
</evidence>
<dbReference type="PANTHER" id="PTHR28259">
    <property type="entry name" value="FLUORIDE EXPORT PROTEIN 1-RELATED"/>
    <property type="match status" value="1"/>
</dbReference>
<evidence type="ECO:0008006" key="10">
    <source>
        <dbReference type="Google" id="ProtNLM"/>
    </source>
</evidence>
<dbReference type="AlphaFoldDB" id="A0A381S3P8"/>
<evidence type="ECO:0000256" key="6">
    <source>
        <dbReference type="ARBA" id="ARBA00035120"/>
    </source>
</evidence>
<proteinExistence type="inferred from homology"/>
<feature type="transmembrane region" description="Helical" evidence="8">
    <location>
        <begin position="28"/>
        <end position="52"/>
    </location>
</feature>
<comment type="similarity">
    <text evidence="6">Belongs to the fluoride channel Fluc/FEX (TC 1.A.43) family.</text>
</comment>
<keyword evidence="2" id="KW-1003">Cell membrane</keyword>
<feature type="transmembrane region" description="Helical" evidence="8">
    <location>
        <begin position="102"/>
        <end position="125"/>
    </location>
</feature>
<dbReference type="Pfam" id="PF02537">
    <property type="entry name" value="CRCB"/>
    <property type="match status" value="1"/>
</dbReference>
<keyword evidence="3 8" id="KW-0812">Transmembrane</keyword>
<protein>
    <recommendedName>
        <fullName evidence="10">Fluoride ion transporter CrcB</fullName>
    </recommendedName>
</protein>
<evidence type="ECO:0000256" key="8">
    <source>
        <dbReference type="SAM" id="Phobius"/>
    </source>
</evidence>
<comment type="catalytic activity">
    <reaction evidence="7">
        <text>fluoride(in) = fluoride(out)</text>
        <dbReference type="Rhea" id="RHEA:76159"/>
        <dbReference type="ChEBI" id="CHEBI:17051"/>
    </reaction>
    <physiologicalReaction direction="left-to-right" evidence="7">
        <dbReference type="Rhea" id="RHEA:76160"/>
    </physiologicalReaction>
</comment>
<feature type="transmembrane region" description="Helical" evidence="8">
    <location>
        <begin position="64"/>
        <end position="82"/>
    </location>
</feature>